<name>A0A9P6CX10_9AGAR</name>
<protein>
    <recommendedName>
        <fullName evidence="5">MYND-type domain-containing protein</fullName>
    </recommendedName>
</protein>
<keyword evidence="3" id="KW-0862">Zinc</keyword>
<evidence type="ECO:0000313" key="6">
    <source>
        <dbReference type="EMBL" id="KAF9475133.1"/>
    </source>
</evidence>
<proteinExistence type="predicted"/>
<sequence>MPSRQRREPTLKQRLKAGATVRITHPYDNSAEAVPSSGKETRKMMKLHSCGSTKCAFHEADMGPFRRCARCLEKAYCSRECQRVDWPEHKKWCNQPERLRIKRSEKMIDAFRVNPFFQRYVEIAIILALDLINNHSVEEPFSAFVHIMVEPEDIVDFARLRGDLGPSEVPDDDEKIKGMLQVNYISPGSEHILPRQKVLDLCRLHQARAYYEGIQSQCAVGVICFMLGDSQAFMRVPAMIRSESIDIAKEALPFIQSPVPEMGGSCELPMSIASCIEFINTSIRLDKTNRFQLRAEMTEADKAIIKGAAQPLNVTTALTLAHNWANFALESPTYNMGLFYLQARMRAEYIYKWFFKPSDSVYL</sequence>
<evidence type="ECO:0000256" key="3">
    <source>
        <dbReference type="ARBA" id="ARBA00022833"/>
    </source>
</evidence>
<feature type="domain" description="MYND-type" evidence="5">
    <location>
        <begin position="47"/>
        <end position="93"/>
    </location>
</feature>
<accession>A0A9P6CX10</accession>
<evidence type="ECO:0000256" key="2">
    <source>
        <dbReference type="ARBA" id="ARBA00022771"/>
    </source>
</evidence>
<evidence type="ECO:0000259" key="5">
    <source>
        <dbReference type="PROSITE" id="PS50865"/>
    </source>
</evidence>
<dbReference type="PROSITE" id="PS01360">
    <property type="entry name" value="ZF_MYND_1"/>
    <property type="match status" value="1"/>
</dbReference>
<evidence type="ECO:0000256" key="4">
    <source>
        <dbReference type="PROSITE-ProRule" id="PRU00134"/>
    </source>
</evidence>
<gene>
    <name evidence="6" type="ORF">BDN70DRAFT_273661</name>
</gene>
<evidence type="ECO:0000313" key="7">
    <source>
        <dbReference type="Proteomes" id="UP000807469"/>
    </source>
</evidence>
<evidence type="ECO:0000256" key="1">
    <source>
        <dbReference type="ARBA" id="ARBA00022723"/>
    </source>
</evidence>
<dbReference type="Pfam" id="PF26632">
    <property type="entry name" value="DUF8205"/>
    <property type="match status" value="1"/>
</dbReference>
<dbReference type="PROSITE" id="PS50865">
    <property type="entry name" value="ZF_MYND_2"/>
    <property type="match status" value="1"/>
</dbReference>
<dbReference type="AlphaFoldDB" id="A0A9P6CX10"/>
<dbReference type="GO" id="GO:0008270">
    <property type="term" value="F:zinc ion binding"/>
    <property type="evidence" value="ECO:0007669"/>
    <property type="project" value="UniProtKB-KW"/>
</dbReference>
<reference evidence="6" key="1">
    <citation type="submission" date="2020-11" db="EMBL/GenBank/DDBJ databases">
        <authorList>
            <consortium name="DOE Joint Genome Institute"/>
            <person name="Ahrendt S."/>
            <person name="Riley R."/>
            <person name="Andreopoulos W."/>
            <person name="Labutti K."/>
            <person name="Pangilinan J."/>
            <person name="Ruiz-Duenas F.J."/>
            <person name="Barrasa J.M."/>
            <person name="Sanchez-Garcia M."/>
            <person name="Camarero S."/>
            <person name="Miyauchi S."/>
            <person name="Serrano A."/>
            <person name="Linde D."/>
            <person name="Babiker R."/>
            <person name="Drula E."/>
            <person name="Ayuso-Fernandez I."/>
            <person name="Pacheco R."/>
            <person name="Padilla G."/>
            <person name="Ferreira P."/>
            <person name="Barriuso J."/>
            <person name="Kellner H."/>
            <person name="Castanera R."/>
            <person name="Alfaro M."/>
            <person name="Ramirez L."/>
            <person name="Pisabarro A.G."/>
            <person name="Kuo A."/>
            <person name="Tritt A."/>
            <person name="Lipzen A."/>
            <person name="He G."/>
            <person name="Yan M."/>
            <person name="Ng V."/>
            <person name="Cullen D."/>
            <person name="Martin F."/>
            <person name="Rosso M.-N."/>
            <person name="Henrissat B."/>
            <person name="Hibbett D."/>
            <person name="Martinez A.T."/>
            <person name="Grigoriev I.V."/>
        </authorList>
    </citation>
    <scope>NUCLEOTIDE SEQUENCE</scope>
    <source>
        <strain evidence="6">CIRM-BRFM 674</strain>
    </source>
</reference>
<dbReference type="OrthoDB" id="432970at2759"/>
<keyword evidence="7" id="KW-1185">Reference proteome</keyword>
<keyword evidence="1" id="KW-0479">Metal-binding</keyword>
<dbReference type="Pfam" id="PF01753">
    <property type="entry name" value="zf-MYND"/>
    <property type="match status" value="1"/>
</dbReference>
<dbReference type="InterPro" id="IPR002893">
    <property type="entry name" value="Znf_MYND"/>
</dbReference>
<dbReference type="EMBL" id="MU155346">
    <property type="protein sequence ID" value="KAF9475133.1"/>
    <property type="molecule type" value="Genomic_DNA"/>
</dbReference>
<comment type="caution">
    <text evidence="6">The sequence shown here is derived from an EMBL/GenBank/DDBJ whole genome shotgun (WGS) entry which is preliminary data.</text>
</comment>
<organism evidence="6 7">
    <name type="scientific">Pholiota conissans</name>
    <dbReference type="NCBI Taxonomy" id="109636"/>
    <lineage>
        <taxon>Eukaryota</taxon>
        <taxon>Fungi</taxon>
        <taxon>Dikarya</taxon>
        <taxon>Basidiomycota</taxon>
        <taxon>Agaricomycotina</taxon>
        <taxon>Agaricomycetes</taxon>
        <taxon>Agaricomycetidae</taxon>
        <taxon>Agaricales</taxon>
        <taxon>Agaricineae</taxon>
        <taxon>Strophariaceae</taxon>
        <taxon>Pholiota</taxon>
    </lineage>
</organism>
<dbReference type="Gene3D" id="6.10.140.2220">
    <property type="match status" value="1"/>
</dbReference>
<dbReference type="InterPro" id="IPR058518">
    <property type="entry name" value="DUF8205"/>
</dbReference>
<dbReference type="SUPFAM" id="SSF144232">
    <property type="entry name" value="HIT/MYND zinc finger-like"/>
    <property type="match status" value="1"/>
</dbReference>
<dbReference type="Proteomes" id="UP000807469">
    <property type="component" value="Unassembled WGS sequence"/>
</dbReference>
<keyword evidence="2 4" id="KW-0863">Zinc-finger</keyword>